<protein>
    <submittedName>
        <fullName evidence="1">Uncharacterized protein</fullName>
    </submittedName>
</protein>
<proteinExistence type="predicted"/>
<dbReference type="Proteomes" id="UP000195696">
    <property type="component" value="Unassembled WGS sequence"/>
</dbReference>
<accession>A0A1G4EJC3</accession>
<gene>
    <name evidence="1" type="ORF">BWGO95_00914</name>
</gene>
<dbReference type="EMBL" id="FMAK01000021">
    <property type="protein sequence ID" value="SCB66801.1"/>
    <property type="molecule type" value="Genomic_DNA"/>
</dbReference>
<reference evidence="1 2" key="1">
    <citation type="submission" date="2016-08" db="EMBL/GenBank/DDBJ databases">
        <authorList>
            <person name="Seilhamer J.J."/>
        </authorList>
    </citation>
    <scope>NUCLEOTIDE SEQUENCE [LARGE SCALE GENOMIC DNA]</scope>
    <source>
        <strain evidence="1 2">SDA_GO95</strain>
    </source>
</reference>
<evidence type="ECO:0000313" key="2">
    <source>
        <dbReference type="Proteomes" id="UP000195696"/>
    </source>
</evidence>
<sequence length="36" mass="3905">MTISIKGDVAEGGSIVISRTVMNVQTVIDGYLFYLI</sequence>
<evidence type="ECO:0000313" key="1">
    <source>
        <dbReference type="EMBL" id="SCB66801.1"/>
    </source>
</evidence>
<dbReference type="AlphaFoldDB" id="A0A1G4EJC3"/>
<name>A0A1G4EJC3_BACMY</name>
<organism evidence="1 2">
    <name type="scientific">Bacillus mycoides</name>
    <dbReference type="NCBI Taxonomy" id="1405"/>
    <lineage>
        <taxon>Bacteria</taxon>
        <taxon>Bacillati</taxon>
        <taxon>Bacillota</taxon>
        <taxon>Bacilli</taxon>
        <taxon>Bacillales</taxon>
        <taxon>Bacillaceae</taxon>
        <taxon>Bacillus</taxon>
        <taxon>Bacillus cereus group</taxon>
    </lineage>
</organism>